<proteinExistence type="inferred from homology"/>
<feature type="compositionally biased region" description="Basic and acidic residues" evidence="11">
    <location>
        <begin position="993"/>
        <end position="1006"/>
    </location>
</feature>
<dbReference type="OrthoDB" id="362021at2759"/>
<feature type="compositionally biased region" description="Acidic residues" evidence="11">
    <location>
        <begin position="206"/>
        <end position="219"/>
    </location>
</feature>
<dbReference type="GO" id="GO:0007076">
    <property type="term" value="P:mitotic chromosome condensation"/>
    <property type="evidence" value="ECO:0007669"/>
    <property type="project" value="InterPro"/>
</dbReference>
<dbReference type="GO" id="GO:0051301">
    <property type="term" value="P:cell division"/>
    <property type="evidence" value="ECO:0007669"/>
    <property type="project" value="UniProtKB-KW"/>
</dbReference>
<organism evidence="13 14">
    <name type="scientific">Cudoniella acicularis</name>
    <dbReference type="NCBI Taxonomy" id="354080"/>
    <lineage>
        <taxon>Eukaryota</taxon>
        <taxon>Fungi</taxon>
        <taxon>Dikarya</taxon>
        <taxon>Ascomycota</taxon>
        <taxon>Pezizomycotina</taxon>
        <taxon>Leotiomycetes</taxon>
        <taxon>Helotiales</taxon>
        <taxon>Tricladiaceae</taxon>
        <taxon>Cudoniella</taxon>
    </lineage>
</organism>
<feature type="region of interest" description="Disordered" evidence="11">
    <location>
        <begin position="427"/>
        <end position="454"/>
    </location>
</feature>
<feature type="compositionally biased region" description="Basic and acidic residues" evidence="11">
    <location>
        <begin position="656"/>
        <end position="671"/>
    </location>
</feature>
<sequence>MPRVAQAPRANNGRVASGSISATPFKSPVKIPLNDDAQEKAKRMQSRHALHDIHMNQIKAAASPMRKLSNFERAGSSSPSSNPKTPRRAGGKENDLDDDIIMIGGTAVTPMKRVPILANFEEWMKMATDNKINAANSWNFALIDYFHDMSLLKEGDGVNFQKASCTLDGCVKIYTSRVDSVATETGKLLSGLADSGNSKKKRGENEEGEESEEEVEDEDGVVRKKPKKRVTSADFDEGGAKGLLLNHLAIDSQGRIVFDSSDDAGDASSEGQAARRKNDAIQEEEDSELDSSDTTAKELEEEEEDVEIDVGALGARFFRNLDQLDTQDICPSLKNFDLGDPSGSMDIPFLKAPEDWRQEKDKPSEDIPSVGDKSGIFLDDDNPVGFDDDDDGFLGNFDIPADTGFGEGGEAWARDAAIETRMRVHDGGFDNDGMGSGDGEDGDGTGAGNFDPETGEYMVSLDHGAKTTGGHDDILSYFDEALQKNWAGPEHWRIRKIKDVNKPAAATKTRKEKELFEIDFMSALSTSLAESIYTPASSNSVISLPKKDWKSKTRNLLPDDKHFNSKQLLRLFLKPRARMGSRKSGSGTKAGTFGQQKEEEAPEGEMDEVFWARKEGPAGADEEAAPQGDYDANFFQDDGLPMPGGMDDDDDMEFADARDHFSPGAEDRGEGGMDGINNMLNGGMAQVIEGEGAFGAQLVTQSRRLRPEYVQYARVAKKVDVRRLKEELWKGIGFEEPQTDPPQTPGRAAAPVEVKTGLDGSLKFTTVMQNLQNVYPKQAMDDISTSYCFICLLHLANEKGLVIEKQEGLMELDIRKDPTAEITIGGPEQLINESISDFRNGNQLQRSEPALRMKSRGAEDKFVSNEAQRKPQCFSAASTTESQPAITSTAGSSSTPSSGSGASVVLYSTVTTSSGPTATTTIPNPSDPLITSPLSLSASTRSSGLPVGAKVGIAVGAIALVLLVLLGALLCLRRAHTKRRERGSEQVMLNRSLHNDSRDLMAEKETSPASFETPTPGFASSSPTSITGRHSALSPYDSIPSQPYSGSAAAIPRRKPTTATTRTVSSVSAGGAGPLSRGVSSASSGVISPRTTTHAASSSDPSDRSHEFEEYHDVPVYGDTRHVPQVFNGGLQAPFLSESEEGLSGDEAARLAEEEEERRIDAAIAEAERAKGGGGR</sequence>
<feature type="region of interest" description="Disordered" evidence="11">
    <location>
        <begin position="846"/>
        <end position="902"/>
    </location>
</feature>
<dbReference type="Proteomes" id="UP000566819">
    <property type="component" value="Unassembled WGS sequence"/>
</dbReference>
<evidence type="ECO:0000256" key="7">
    <source>
        <dbReference type="ARBA" id="ARBA00022618"/>
    </source>
</evidence>
<evidence type="ECO:0000256" key="8">
    <source>
        <dbReference type="ARBA" id="ARBA00022776"/>
    </source>
</evidence>
<evidence type="ECO:0000313" key="14">
    <source>
        <dbReference type="Proteomes" id="UP000566819"/>
    </source>
</evidence>
<evidence type="ECO:0000256" key="11">
    <source>
        <dbReference type="SAM" id="MobiDB-lite"/>
    </source>
</evidence>
<keyword evidence="5" id="KW-0158">Chromosome</keyword>
<evidence type="ECO:0000256" key="12">
    <source>
        <dbReference type="SAM" id="Phobius"/>
    </source>
</evidence>
<feature type="compositionally biased region" description="Basic and acidic residues" evidence="11">
    <location>
        <begin position="1147"/>
        <end position="1157"/>
    </location>
</feature>
<dbReference type="GO" id="GO:0005737">
    <property type="term" value="C:cytoplasm"/>
    <property type="evidence" value="ECO:0007669"/>
    <property type="project" value="UniProtKB-SubCell"/>
</dbReference>
<keyword evidence="8" id="KW-0498">Mitosis</keyword>
<keyword evidence="6" id="KW-0963">Cytoplasm</keyword>
<evidence type="ECO:0000256" key="4">
    <source>
        <dbReference type="ARBA" id="ARBA00016065"/>
    </source>
</evidence>
<dbReference type="EMBL" id="JAAMPI010000118">
    <property type="protein sequence ID" value="KAF4635461.1"/>
    <property type="molecule type" value="Genomic_DNA"/>
</dbReference>
<keyword evidence="10" id="KW-0131">Cell cycle</keyword>
<feature type="compositionally biased region" description="Polar residues" evidence="11">
    <location>
        <begin position="583"/>
        <end position="595"/>
    </location>
</feature>
<comment type="caution">
    <text evidence="13">The sequence shown here is derived from an EMBL/GenBank/DDBJ whole genome shotgun (WGS) entry which is preliminary data.</text>
</comment>
<feature type="compositionally biased region" description="Basic and acidic residues" evidence="11">
    <location>
        <begin position="856"/>
        <end position="869"/>
    </location>
</feature>
<comment type="similarity">
    <text evidence="3">Belongs to the CND2 (condensin subunit 2) family.</text>
</comment>
<feature type="compositionally biased region" description="Low complexity" evidence="11">
    <location>
        <begin position="884"/>
        <end position="902"/>
    </location>
</feature>
<evidence type="ECO:0000256" key="10">
    <source>
        <dbReference type="ARBA" id="ARBA00023306"/>
    </source>
</evidence>
<dbReference type="Pfam" id="PF05786">
    <property type="entry name" value="Cnd2"/>
    <property type="match status" value="2"/>
</dbReference>
<feature type="compositionally biased region" description="Polar residues" evidence="11">
    <location>
        <begin position="1007"/>
        <end position="1028"/>
    </location>
</feature>
<dbReference type="PANTHER" id="PTHR13108">
    <property type="entry name" value="CONDENSIN COMPLEX SUBUNIT 2"/>
    <property type="match status" value="1"/>
</dbReference>
<dbReference type="AlphaFoldDB" id="A0A8H4RU41"/>
<dbReference type="InterPro" id="IPR022816">
    <property type="entry name" value="Condensin_barren_su2"/>
</dbReference>
<feature type="transmembrane region" description="Helical" evidence="12">
    <location>
        <begin position="951"/>
        <end position="972"/>
    </location>
</feature>
<evidence type="ECO:0000256" key="5">
    <source>
        <dbReference type="ARBA" id="ARBA00022454"/>
    </source>
</evidence>
<protein>
    <recommendedName>
        <fullName evidence="4">Condensin complex subunit 2</fullName>
    </recommendedName>
</protein>
<keyword evidence="14" id="KW-1185">Reference proteome</keyword>
<keyword evidence="9" id="KW-0226">DNA condensation</keyword>
<evidence type="ECO:0000256" key="3">
    <source>
        <dbReference type="ARBA" id="ARBA00009471"/>
    </source>
</evidence>
<feature type="region of interest" description="Disordered" evidence="11">
    <location>
        <begin position="578"/>
        <end position="605"/>
    </location>
</feature>
<feature type="region of interest" description="Disordered" evidence="11">
    <location>
        <begin position="977"/>
        <end position="1108"/>
    </location>
</feature>
<feature type="compositionally biased region" description="Low complexity" evidence="11">
    <location>
        <begin position="1057"/>
        <end position="1069"/>
    </location>
</feature>
<evidence type="ECO:0000256" key="2">
    <source>
        <dbReference type="ARBA" id="ARBA00004496"/>
    </source>
</evidence>
<feature type="region of interest" description="Disordered" evidence="11">
    <location>
        <begin position="1137"/>
        <end position="1157"/>
    </location>
</feature>
<feature type="region of interest" description="Disordered" evidence="11">
    <location>
        <begin position="190"/>
        <end position="227"/>
    </location>
</feature>
<feature type="compositionally biased region" description="Basic and acidic residues" evidence="11">
    <location>
        <begin position="353"/>
        <end position="365"/>
    </location>
</feature>
<dbReference type="GO" id="GO:0003682">
    <property type="term" value="F:chromatin binding"/>
    <property type="evidence" value="ECO:0007669"/>
    <property type="project" value="TreeGrafter"/>
</dbReference>
<keyword evidence="12" id="KW-1133">Transmembrane helix</keyword>
<feature type="compositionally biased region" description="Acidic residues" evidence="11">
    <location>
        <begin position="281"/>
        <end position="291"/>
    </location>
</feature>
<feature type="region of interest" description="Disordered" evidence="11">
    <location>
        <begin position="353"/>
        <end position="374"/>
    </location>
</feature>
<evidence type="ECO:0000256" key="1">
    <source>
        <dbReference type="ARBA" id="ARBA00004286"/>
    </source>
</evidence>
<evidence type="ECO:0000313" key="13">
    <source>
        <dbReference type="EMBL" id="KAF4635461.1"/>
    </source>
</evidence>
<reference evidence="13 14" key="1">
    <citation type="submission" date="2020-03" db="EMBL/GenBank/DDBJ databases">
        <title>Draft Genome Sequence of Cudoniella acicularis.</title>
        <authorList>
            <person name="Buettner E."/>
            <person name="Kellner H."/>
        </authorList>
    </citation>
    <scope>NUCLEOTIDE SEQUENCE [LARGE SCALE GENOMIC DNA]</scope>
    <source>
        <strain evidence="13 14">DSM 108380</strain>
    </source>
</reference>
<feature type="compositionally biased region" description="Polar residues" evidence="11">
    <location>
        <begin position="1078"/>
        <end position="1100"/>
    </location>
</feature>
<dbReference type="GO" id="GO:0000796">
    <property type="term" value="C:condensin complex"/>
    <property type="evidence" value="ECO:0007669"/>
    <property type="project" value="InterPro"/>
</dbReference>
<feature type="compositionally biased region" description="Polar residues" evidence="11">
    <location>
        <begin position="75"/>
        <end position="84"/>
    </location>
</feature>
<feature type="region of interest" description="Disordered" evidence="11">
    <location>
        <begin position="64"/>
        <end position="96"/>
    </location>
</feature>
<dbReference type="PANTHER" id="PTHR13108:SF9">
    <property type="entry name" value="CONDENSIN COMPLEX SUBUNIT 2"/>
    <property type="match status" value="1"/>
</dbReference>
<evidence type="ECO:0000256" key="9">
    <source>
        <dbReference type="ARBA" id="ARBA00023067"/>
    </source>
</evidence>
<feature type="region of interest" description="Disordered" evidence="11">
    <location>
        <begin position="1"/>
        <end position="31"/>
    </location>
</feature>
<evidence type="ECO:0000256" key="6">
    <source>
        <dbReference type="ARBA" id="ARBA00022490"/>
    </source>
</evidence>
<name>A0A8H4RU41_9HELO</name>
<gene>
    <name evidence="13" type="ORF">G7Y89_g2636</name>
</gene>
<keyword evidence="12" id="KW-0472">Membrane</keyword>
<feature type="region of interest" description="Disordered" evidence="11">
    <location>
        <begin position="656"/>
        <end position="676"/>
    </location>
</feature>
<accession>A0A8H4RU41</accession>
<keyword evidence="7" id="KW-0132">Cell division</keyword>
<comment type="subcellular location">
    <subcellularLocation>
        <location evidence="1">Chromosome</location>
    </subcellularLocation>
    <subcellularLocation>
        <location evidence="2">Cytoplasm</location>
    </subcellularLocation>
</comment>
<feature type="region of interest" description="Disordered" evidence="11">
    <location>
        <begin position="260"/>
        <end position="306"/>
    </location>
</feature>
<keyword evidence="12" id="KW-0812">Transmembrane</keyword>